<dbReference type="Gene3D" id="3.40.50.720">
    <property type="entry name" value="NAD(P)-binding Rossmann-like Domain"/>
    <property type="match status" value="1"/>
</dbReference>
<evidence type="ECO:0000313" key="2">
    <source>
        <dbReference type="Proteomes" id="UP000663881"/>
    </source>
</evidence>
<proteinExistence type="predicted"/>
<reference evidence="1" key="1">
    <citation type="submission" date="2021-02" db="EMBL/GenBank/DDBJ databases">
        <authorList>
            <person name="Nowell W R."/>
        </authorList>
    </citation>
    <scope>NUCLEOTIDE SEQUENCE</scope>
</reference>
<evidence type="ECO:0000313" key="1">
    <source>
        <dbReference type="EMBL" id="CAF4301104.1"/>
    </source>
</evidence>
<dbReference type="InterPro" id="IPR036291">
    <property type="entry name" value="NAD(P)-bd_dom_sf"/>
</dbReference>
<protein>
    <submittedName>
        <fullName evidence="1">Uncharacterized protein</fullName>
    </submittedName>
</protein>
<comment type="caution">
    <text evidence="1">The sequence shown here is derived from an EMBL/GenBank/DDBJ whole genome shotgun (WGS) entry which is preliminary data.</text>
</comment>
<sequence>MYFTILEKIDRITPATTNTNRAYVRSHCSIADGWSVITKLYVQWVTTDSFCNGRPPPELLSVPPYKCMIMHLIQEFVIIVCNEVTPTLHSVFGTDLEK</sequence>
<dbReference type="AlphaFoldDB" id="A0A820HVP9"/>
<dbReference type="SUPFAM" id="SSF51735">
    <property type="entry name" value="NAD(P)-binding Rossmann-fold domains"/>
    <property type="match status" value="1"/>
</dbReference>
<gene>
    <name evidence="1" type="ORF">OKA104_LOCUS46209</name>
</gene>
<dbReference type="EMBL" id="CAJOAY010016457">
    <property type="protein sequence ID" value="CAF4301104.1"/>
    <property type="molecule type" value="Genomic_DNA"/>
</dbReference>
<accession>A0A820HVP9</accession>
<dbReference type="Proteomes" id="UP000663881">
    <property type="component" value="Unassembled WGS sequence"/>
</dbReference>
<organism evidence="1 2">
    <name type="scientific">Adineta steineri</name>
    <dbReference type="NCBI Taxonomy" id="433720"/>
    <lineage>
        <taxon>Eukaryota</taxon>
        <taxon>Metazoa</taxon>
        <taxon>Spiralia</taxon>
        <taxon>Gnathifera</taxon>
        <taxon>Rotifera</taxon>
        <taxon>Eurotatoria</taxon>
        <taxon>Bdelloidea</taxon>
        <taxon>Adinetida</taxon>
        <taxon>Adinetidae</taxon>
        <taxon>Adineta</taxon>
    </lineage>
</organism>
<name>A0A820HVP9_9BILA</name>